<protein>
    <submittedName>
        <fullName evidence="1">Uncharacterized protein</fullName>
    </submittedName>
</protein>
<dbReference type="Proteomes" id="UP000292082">
    <property type="component" value="Unassembled WGS sequence"/>
</dbReference>
<dbReference type="AlphaFoldDB" id="A0A4V6MWL3"/>
<proteinExistence type="predicted"/>
<gene>
    <name evidence="1" type="ORF">BD310DRAFT_314104</name>
</gene>
<name>A0A4V6MWL3_9APHY</name>
<sequence length="303" mass="33767">MTLPEIKVYASRDFKHYRVVSSPVADIAARFYGFMSSNSEAASHARYAYATAYQGVEPRTPGGFQGSELDHAVQHMLAHPPIIVFAQGPMHPWGLFEDAELQSISSEATGTSAVQLDPVNCIFLPWAVHQALKEGMEGDDEQDKAVASFFLLAGIVHETAHWIAACRHGYKRDPTRDRKKTSLLAKLDFTKTKITTHTRRDWGTHAKELLLGCAYTFMSYADGTHEVVSERVKPVLPHLRPALSPEVQTHCTGFPLPEVIDISKYGAPKEHEVPKWRPKSDFLVVSCMSPDFACHHGACRLRD</sequence>
<organism evidence="1 2">
    <name type="scientific">Dichomitus squalens</name>
    <dbReference type="NCBI Taxonomy" id="114155"/>
    <lineage>
        <taxon>Eukaryota</taxon>
        <taxon>Fungi</taxon>
        <taxon>Dikarya</taxon>
        <taxon>Basidiomycota</taxon>
        <taxon>Agaricomycotina</taxon>
        <taxon>Agaricomycetes</taxon>
        <taxon>Polyporales</taxon>
        <taxon>Polyporaceae</taxon>
        <taxon>Dichomitus</taxon>
    </lineage>
</organism>
<evidence type="ECO:0000313" key="1">
    <source>
        <dbReference type="EMBL" id="TBU51803.1"/>
    </source>
</evidence>
<accession>A0A4V6MWL3</accession>
<keyword evidence="2" id="KW-1185">Reference proteome</keyword>
<reference evidence="1 2" key="1">
    <citation type="submission" date="2019-01" db="EMBL/GenBank/DDBJ databases">
        <title>Draft genome sequences of three monokaryotic isolates of the white-rot basidiomycete fungus Dichomitus squalens.</title>
        <authorList>
            <consortium name="DOE Joint Genome Institute"/>
            <person name="Lopez S.C."/>
            <person name="Andreopoulos B."/>
            <person name="Pangilinan J."/>
            <person name="Lipzen A."/>
            <person name="Riley R."/>
            <person name="Ahrendt S."/>
            <person name="Ng V."/>
            <person name="Barry K."/>
            <person name="Daum C."/>
            <person name="Grigoriev I.V."/>
            <person name="Hilden K.S."/>
            <person name="Makela M.R."/>
            <person name="de Vries R.P."/>
        </authorList>
    </citation>
    <scope>NUCLEOTIDE SEQUENCE [LARGE SCALE GENOMIC DNA]</scope>
    <source>
        <strain evidence="1 2">CBS 464.89</strain>
    </source>
</reference>
<dbReference type="EMBL" id="ML145284">
    <property type="protein sequence ID" value="TBU51803.1"/>
    <property type="molecule type" value="Genomic_DNA"/>
</dbReference>
<evidence type="ECO:0000313" key="2">
    <source>
        <dbReference type="Proteomes" id="UP000292082"/>
    </source>
</evidence>